<keyword evidence="1" id="KW-1133">Transmembrane helix</keyword>
<keyword evidence="1" id="KW-0812">Transmembrane</keyword>
<feature type="transmembrane region" description="Helical" evidence="1">
    <location>
        <begin position="5"/>
        <end position="24"/>
    </location>
</feature>
<gene>
    <name evidence="2" type="ORF">CHIRRI_LOCUS1544</name>
</gene>
<feature type="transmembrane region" description="Helical" evidence="1">
    <location>
        <begin position="30"/>
        <end position="49"/>
    </location>
</feature>
<dbReference type="AlphaFoldDB" id="A0A9N9RKI4"/>
<keyword evidence="1" id="KW-0472">Membrane</keyword>
<reference evidence="2" key="2">
    <citation type="submission" date="2022-10" db="EMBL/GenBank/DDBJ databases">
        <authorList>
            <consortium name="ENA_rothamsted_submissions"/>
            <consortium name="culmorum"/>
            <person name="King R."/>
        </authorList>
    </citation>
    <scope>NUCLEOTIDE SEQUENCE</scope>
</reference>
<name>A0A9N9RKI4_9DIPT</name>
<evidence type="ECO:0000313" key="2">
    <source>
        <dbReference type="EMBL" id="CAG9798562.1"/>
    </source>
</evidence>
<feature type="transmembrane region" description="Helical" evidence="1">
    <location>
        <begin position="70"/>
        <end position="90"/>
    </location>
</feature>
<organism evidence="2 3">
    <name type="scientific">Chironomus riparius</name>
    <dbReference type="NCBI Taxonomy" id="315576"/>
    <lineage>
        <taxon>Eukaryota</taxon>
        <taxon>Metazoa</taxon>
        <taxon>Ecdysozoa</taxon>
        <taxon>Arthropoda</taxon>
        <taxon>Hexapoda</taxon>
        <taxon>Insecta</taxon>
        <taxon>Pterygota</taxon>
        <taxon>Neoptera</taxon>
        <taxon>Endopterygota</taxon>
        <taxon>Diptera</taxon>
        <taxon>Nematocera</taxon>
        <taxon>Chironomoidea</taxon>
        <taxon>Chironomidae</taxon>
        <taxon>Chironominae</taxon>
        <taxon>Chironomus</taxon>
    </lineage>
</organism>
<evidence type="ECO:0000256" key="1">
    <source>
        <dbReference type="SAM" id="Phobius"/>
    </source>
</evidence>
<evidence type="ECO:0000313" key="3">
    <source>
        <dbReference type="Proteomes" id="UP001153620"/>
    </source>
</evidence>
<feature type="transmembrane region" description="Helical" evidence="1">
    <location>
        <begin position="110"/>
        <end position="128"/>
    </location>
</feature>
<keyword evidence="3" id="KW-1185">Reference proteome</keyword>
<reference evidence="2" key="1">
    <citation type="submission" date="2022-01" db="EMBL/GenBank/DDBJ databases">
        <authorList>
            <person name="King R."/>
        </authorList>
    </citation>
    <scope>NUCLEOTIDE SEQUENCE</scope>
</reference>
<dbReference type="OrthoDB" id="10595881at2759"/>
<sequence length="204" mass="22570">MITQLIAIVITAVMHYYFGISLLIKLPDSEIGVIAIASLIVLASVGLFLNKIKLCPNNETGFYSMQFVELLLFFTISETSMGLLFSIRYHLNSLIGNAFPSSNGKNSANLTDFLMIGIACAILATAMLETKVVHKAAEYFTRFSNRQKCEECPKNIGLPKSREAYPEVIQQQQTVKSDMKYINPLCPCHGVANFQAKSNTGKKC</sequence>
<proteinExistence type="predicted"/>
<dbReference type="Proteomes" id="UP001153620">
    <property type="component" value="Chromosome 1"/>
</dbReference>
<protein>
    <submittedName>
        <fullName evidence="2">Uncharacterized protein</fullName>
    </submittedName>
</protein>
<dbReference type="EMBL" id="OU895877">
    <property type="protein sequence ID" value="CAG9798562.1"/>
    <property type="molecule type" value="Genomic_DNA"/>
</dbReference>
<accession>A0A9N9RKI4</accession>